<dbReference type="Proteomes" id="UP001590951">
    <property type="component" value="Unassembled WGS sequence"/>
</dbReference>
<evidence type="ECO:0000313" key="2">
    <source>
        <dbReference type="Proteomes" id="UP001590951"/>
    </source>
</evidence>
<name>A0ABR4B5D2_9LECA</name>
<comment type="caution">
    <text evidence="1">The sequence shown here is derived from an EMBL/GenBank/DDBJ whole genome shotgun (WGS) entry which is preliminary data.</text>
</comment>
<reference evidence="1 2" key="1">
    <citation type="submission" date="2024-09" db="EMBL/GenBank/DDBJ databases">
        <title>Rethinking Asexuality: The Enigmatic Case of Functional Sexual Genes in Lepraria (Stereocaulaceae).</title>
        <authorList>
            <person name="Doellman M."/>
            <person name="Sun Y."/>
            <person name="Barcenas-Pena A."/>
            <person name="Lumbsch H.T."/>
            <person name="Grewe F."/>
        </authorList>
    </citation>
    <scope>NUCLEOTIDE SEQUENCE [LARGE SCALE GENOMIC DNA]</scope>
    <source>
        <strain evidence="1 2">Grewe 0041</strain>
    </source>
</reference>
<keyword evidence="2" id="KW-1185">Reference proteome</keyword>
<proteinExistence type="predicted"/>
<accession>A0ABR4B5D2</accession>
<gene>
    <name evidence="1" type="ORF">ABVK25_007168</name>
</gene>
<dbReference type="EMBL" id="JBHFEH010000026">
    <property type="protein sequence ID" value="KAL2052608.1"/>
    <property type="molecule type" value="Genomic_DNA"/>
</dbReference>
<evidence type="ECO:0000313" key="1">
    <source>
        <dbReference type="EMBL" id="KAL2052608.1"/>
    </source>
</evidence>
<sequence length="148" mass="16465">MNDEMELDDPTLLQPAKAVNLQDALQLDSVKAKFVTAIFRADRSSLYRFMTTVEAGTYVAIIDPTDVLVALTNAQTPECSHDNSAGSEERLTVAQHVVIDDFDRMFDTWKSSLKRPGTTIEMSRIFDTHLKVNTALSLSELGCTVRPQ</sequence>
<protein>
    <submittedName>
        <fullName evidence="1">Uncharacterized protein</fullName>
    </submittedName>
</protein>
<organism evidence="1 2">
    <name type="scientific">Lepraria finkii</name>
    <dbReference type="NCBI Taxonomy" id="1340010"/>
    <lineage>
        <taxon>Eukaryota</taxon>
        <taxon>Fungi</taxon>
        <taxon>Dikarya</taxon>
        <taxon>Ascomycota</taxon>
        <taxon>Pezizomycotina</taxon>
        <taxon>Lecanoromycetes</taxon>
        <taxon>OSLEUM clade</taxon>
        <taxon>Lecanoromycetidae</taxon>
        <taxon>Lecanorales</taxon>
        <taxon>Lecanorineae</taxon>
        <taxon>Stereocaulaceae</taxon>
        <taxon>Lepraria</taxon>
    </lineage>
</organism>